<dbReference type="Gene3D" id="3.40.50.150">
    <property type="entry name" value="Vaccinia Virus protein VP39"/>
    <property type="match status" value="1"/>
</dbReference>
<dbReference type="SUPFAM" id="SSF53335">
    <property type="entry name" value="S-adenosyl-L-methionine-dependent methyltransferases"/>
    <property type="match status" value="1"/>
</dbReference>
<dbReference type="InterPro" id="IPR029063">
    <property type="entry name" value="SAM-dependent_MTases_sf"/>
</dbReference>
<dbReference type="GO" id="GO:0008757">
    <property type="term" value="F:S-adenosylmethionine-dependent methyltransferase activity"/>
    <property type="evidence" value="ECO:0007669"/>
    <property type="project" value="InterPro"/>
</dbReference>
<dbReference type="EMBL" id="LAZR01033167">
    <property type="protein sequence ID" value="KKL48863.1"/>
    <property type="molecule type" value="Genomic_DNA"/>
</dbReference>
<reference evidence="2" key="1">
    <citation type="journal article" date="2015" name="Nature">
        <title>Complex archaea that bridge the gap between prokaryotes and eukaryotes.</title>
        <authorList>
            <person name="Spang A."/>
            <person name="Saw J.H."/>
            <person name="Jorgensen S.L."/>
            <person name="Zaremba-Niedzwiedzka K."/>
            <person name="Martijn J."/>
            <person name="Lind A.E."/>
            <person name="van Eijk R."/>
            <person name="Schleper C."/>
            <person name="Guy L."/>
            <person name="Ettema T.J."/>
        </authorList>
    </citation>
    <scope>NUCLEOTIDE SEQUENCE</scope>
</reference>
<gene>
    <name evidence="2" type="ORF">LCGC14_2321240</name>
</gene>
<dbReference type="CDD" id="cd02440">
    <property type="entry name" value="AdoMet_MTases"/>
    <property type="match status" value="1"/>
</dbReference>
<accession>A0A0F9CHU2</accession>
<feature type="domain" description="Methyltransferase type 11" evidence="1">
    <location>
        <begin position="43"/>
        <end position="137"/>
    </location>
</feature>
<evidence type="ECO:0000259" key="1">
    <source>
        <dbReference type="Pfam" id="PF08241"/>
    </source>
</evidence>
<dbReference type="InterPro" id="IPR013216">
    <property type="entry name" value="Methyltransf_11"/>
</dbReference>
<evidence type="ECO:0000313" key="2">
    <source>
        <dbReference type="EMBL" id="KKL48863.1"/>
    </source>
</evidence>
<name>A0A0F9CHU2_9ZZZZ</name>
<sequence>MAREQKGHKWFAAIYDRLTAPAERSYMRTIREEIVGGAKGRVLELGAGTGASFPYYNDHAEQVIATEPDPYMLERARRRAEEVERPIEVRQASAEELPFDDASFDTVVSTLVMCSVSDPLRALSEVRRALVSGGRLALAVPCHGRLKNLVHALRGFERRHDPRHRRRAHWRDDQRLRRE</sequence>
<comment type="caution">
    <text evidence="2">The sequence shown here is derived from an EMBL/GenBank/DDBJ whole genome shotgun (WGS) entry which is preliminary data.</text>
</comment>
<organism evidence="2">
    <name type="scientific">marine sediment metagenome</name>
    <dbReference type="NCBI Taxonomy" id="412755"/>
    <lineage>
        <taxon>unclassified sequences</taxon>
        <taxon>metagenomes</taxon>
        <taxon>ecological metagenomes</taxon>
    </lineage>
</organism>
<dbReference type="PANTHER" id="PTHR45036">
    <property type="entry name" value="METHYLTRANSFERASE LIKE 7B"/>
    <property type="match status" value="1"/>
</dbReference>
<dbReference type="AlphaFoldDB" id="A0A0F9CHU2"/>
<dbReference type="Pfam" id="PF08241">
    <property type="entry name" value="Methyltransf_11"/>
    <property type="match status" value="1"/>
</dbReference>
<proteinExistence type="predicted"/>
<feature type="non-terminal residue" evidence="2">
    <location>
        <position position="179"/>
    </location>
</feature>
<protein>
    <recommendedName>
        <fullName evidence="1">Methyltransferase type 11 domain-containing protein</fullName>
    </recommendedName>
</protein>
<dbReference type="PANTHER" id="PTHR45036:SF1">
    <property type="entry name" value="METHYLTRANSFERASE LIKE 7A"/>
    <property type="match status" value="1"/>
</dbReference>
<dbReference type="InterPro" id="IPR052356">
    <property type="entry name" value="Thiol_S-MT"/>
</dbReference>